<feature type="domain" description="RyR/IP3R Homology associated" evidence="2">
    <location>
        <begin position="170"/>
        <end position="255"/>
    </location>
</feature>
<evidence type="ECO:0000313" key="3">
    <source>
        <dbReference type="EMBL" id="KAA0201451.1"/>
    </source>
</evidence>
<name>A0A6A0H879_HYAAZ</name>
<reference evidence="3" key="2">
    <citation type="journal article" date="2018" name="Environ. Sci. Technol.">
        <title>The Toxicogenome of Hyalella azteca: A Model for Sediment Ecotoxicology and Evolutionary Toxicology.</title>
        <authorList>
            <person name="Poynton H.C."/>
            <person name="Hasenbein S."/>
            <person name="Benoit J.B."/>
            <person name="Sepulveda M.S."/>
            <person name="Poelchau M.F."/>
            <person name="Hughes D.S.T."/>
            <person name="Murali S.C."/>
            <person name="Chen S."/>
            <person name="Glastad K.M."/>
            <person name="Goodisman M.A.D."/>
            <person name="Werren J.H."/>
            <person name="Vineis J.H."/>
            <person name="Bowen J.L."/>
            <person name="Friedrich M."/>
            <person name="Jones J."/>
            <person name="Robertson H.M."/>
            <person name="Feyereisen R."/>
            <person name="Mechler-Hickson A."/>
            <person name="Mathers N."/>
            <person name="Lee C.E."/>
            <person name="Colbourne J.K."/>
            <person name="Biales A."/>
            <person name="Johnston J.S."/>
            <person name="Wellborn G.A."/>
            <person name="Rosendale A.J."/>
            <person name="Cridge A.G."/>
            <person name="Munoz-Torres M.C."/>
            <person name="Bain P.A."/>
            <person name="Manny A.R."/>
            <person name="Major K.M."/>
            <person name="Lambert F.N."/>
            <person name="Vulpe C.D."/>
            <person name="Tuck P."/>
            <person name="Blalock B.J."/>
            <person name="Lin Y.Y."/>
            <person name="Smith M.E."/>
            <person name="Ochoa-Acuna H."/>
            <person name="Chen M.M."/>
            <person name="Childers C.P."/>
            <person name="Qu J."/>
            <person name="Dugan S."/>
            <person name="Lee S.L."/>
            <person name="Chao H."/>
            <person name="Dinh H."/>
            <person name="Han Y."/>
            <person name="Doddapaneni H."/>
            <person name="Worley K.C."/>
            <person name="Muzny D.M."/>
            <person name="Gibbs R.A."/>
            <person name="Richards S."/>
        </authorList>
    </citation>
    <scope>NUCLEOTIDE SEQUENCE</scope>
    <source>
        <strain evidence="3">HAZT.00-mixed</strain>
        <tissue evidence="3">Whole organism</tissue>
    </source>
</reference>
<dbReference type="OrthoDB" id="76898at2759"/>
<dbReference type="PANTHER" id="PTHR45816:SF4">
    <property type="entry name" value="RYR_IP3R HOMOLOGY ASSOCIATED DOMAIN-CONTAINING PROTEIN"/>
    <property type="match status" value="1"/>
</dbReference>
<reference evidence="3" key="1">
    <citation type="submission" date="2014-08" db="EMBL/GenBank/DDBJ databases">
        <authorList>
            <person name="Murali S."/>
            <person name="Richards S."/>
            <person name="Bandaranaike D."/>
            <person name="Bellair M."/>
            <person name="Blankenburg K."/>
            <person name="Chao H."/>
            <person name="Dinh H."/>
            <person name="Doddapaneni H."/>
            <person name="Dugan-Rocha S."/>
            <person name="Elkadiri S."/>
            <person name="Gnanaolivu R."/>
            <person name="Hughes D."/>
            <person name="Lee S."/>
            <person name="Li M."/>
            <person name="Ming W."/>
            <person name="Munidasa M."/>
            <person name="Muniz J."/>
            <person name="Nguyen L."/>
            <person name="Osuji N."/>
            <person name="Pu L.-L."/>
            <person name="Puazo M."/>
            <person name="Skinner E."/>
            <person name="Qu C."/>
            <person name="Quiroz J."/>
            <person name="Raj R."/>
            <person name="Weissenberger G."/>
            <person name="Xin Y."/>
            <person name="Zou X."/>
            <person name="Han Y."/>
            <person name="Worley K."/>
            <person name="Muzny D."/>
            <person name="Gibbs R."/>
        </authorList>
    </citation>
    <scope>NUCLEOTIDE SEQUENCE</scope>
    <source>
        <strain evidence="3">HAZT.00-mixed</strain>
        <tissue evidence="3">Whole organism</tissue>
    </source>
</reference>
<accession>A0A6A0H879</accession>
<organism evidence="3">
    <name type="scientific">Hyalella azteca</name>
    <name type="common">Amphipod</name>
    <dbReference type="NCBI Taxonomy" id="294128"/>
    <lineage>
        <taxon>Eukaryota</taxon>
        <taxon>Metazoa</taxon>
        <taxon>Ecdysozoa</taxon>
        <taxon>Arthropoda</taxon>
        <taxon>Crustacea</taxon>
        <taxon>Multicrustacea</taxon>
        <taxon>Malacostraca</taxon>
        <taxon>Eumalacostraca</taxon>
        <taxon>Peracarida</taxon>
        <taxon>Amphipoda</taxon>
        <taxon>Senticaudata</taxon>
        <taxon>Talitrida</taxon>
        <taxon>Talitroidea</taxon>
        <taxon>Hyalellidae</taxon>
        <taxon>Hyalella</taxon>
    </lineage>
</organism>
<reference evidence="3" key="3">
    <citation type="submission" date="2019-06" db="EMBL/GenBank/DDBJ databases">
        <authorList>
            <person name="Poynton C."/>
            <person name="Hasenbein S."/>
            <person name="Benoit J.B."/>
            <person name="Sepulveda M.S."/>
            <person name="Poelchau M.F."/>
            <person name="Murali S.C."/>
            <person name="Chen S."/>
            <person name="Glastad K.M."/>
            <person name="Werren J.H."/>
            <person name="Vineis J.H."/>
            <person name="Bowen J.L."/>
            <person name="Friedrich M."/>
            <person name="Jones J."/>
            <person name="Robertson H.M."/>
            <person name="Feyereisen R."/>
            <person name="Mechler-Hickson A."/>
            <person name="Mathers N."/>
            <person name="Lee C.E."/>
            <person name="Colbourne J.K."/>
            <person name="Biales A."/>
            <person name="Johnston J.S."/>
            <person name="Wellborn G.A."/>
            <person name="Rosendale A.J."/>
            <person name="Cridge A.G."/>
            <person name="Munoz-Torres M.C."/>
            <person name="Bain P.A."/>
            <person name="Manny A.R."/>
            <person name="Major K.M."/>
            <person name="Lambert F.N."/>
            <person name="Vulpe C.D."/>
            <person name="Tuck P."/>
            <person name="Blalock B.J."/>
            <person name="Lin Y.-Y."/>
            <person name="Smith M.E."/>
            <person name="Ochoa-Acuna H."/>
            <person name="Chen M.-J.M."/>
            <person name="Childers C.P."/>
            <person name="Qu J."/>
            <person name="Dugan S."/>
            <person name="Lee S.L."/>
            <person name="Chao H."/>
            <person name="Dinh H."/>
            <person name="Han Y."/>
            <person name="Doddapaneni H."/>
            <person name="Worley K.C."/>
            <person name="Muzny D.M."/>
            <person name="Gibbs R.A."/>
            <person name="Richards S."/>
        </authorList>
    </citation>
    <scope>NUCLEOTIDE SEQUENCE</scope>
    <source>
        <strain evidence="3">HAZT.00-mixed</strain>
        <tissue evidence="3">Whole organism</tissue>
    </source>
</reference>
<dbReference type="AlphaFoldDB" id="A0A6A0H879"/>
<evidence type="ECO:0000256" key="1">
    <source>
        <dbReference type="SAM" id="MobiDB-lite"/>
    </source>
</evidence>
<gene>
    <name evidence="3" type="ORF">HAZT_HAZT004474</name>
</gene>
<dbReference type="InterPro" id="IPR015925">
    <property type="entry name" value="Ryanodine_IP3_receptor"/>
</dbReference>
<protein>
    <recommendedName>
        <fullName evidence="2">RyR/IP3R Homology associated domain-containing protein</fullName>
    </recommendedName>
</protein>
<sequence length="257" mass="28366">MLEVQTNLAEEGAADLVVELVVNSHSSQNIFIEAVELGIALLEGGNSRIQEILYHKLTNNIDKAQKFFKVFFEKMQDAQLEIRMTVTVNTSDLTQRPSDDKDGLPSTADKPALPARAAKHVNKNGVVVTEEMKKDMDSAVTATVQAISAVRTEKNVGVLVEEEEPKLSPKIAVMDPILRCLQLFCENHNTDMQNLLRQQAGKTVYNLVSETLLFLDCICGSTTGGLGLLGLYINEHNVSLINQTLETLTEYCQGPYE</sequence>
<feature type="region of interest" description="Disordered" evidence="1">
    <location>
        <begin position="91"/>
        <end position="113"/>
    </location>
</feature>
<comment type="caution">
    <text evidence="3">The sequence shown here is derived from an EMBL/GenBank/DDBJ whole genome shotgun (WGS) entry which is preliminary data.</text>
</comment>
<proteinExistence type="predicted"/>
<evidence type="ECO:0000259" key="2">
    <source>
        <dbReference type="Pfam" id="PF08454"/>
    </source>
</evidence>
<dbReference type="PANTHER" id="PTHR45816">
    <property type="entry name" value="MIR DOMAIN-CONTAINING PROTEIN"/>
    <property type="match status" value="1"/>
</dbReference>
<dbReference type="EMBL" id="JQDR03005432">
    <property type="protein sequence ID" value="KAA0201451.1"/>
    <property type="molecule type" value="Genomic_DNA"/>
</dbReference>
<dbReference type="GO" id="GO:0006816">
    <property type="term" value="P:calcium ion transport"/>
    <property type="evidence" value="ECO:0007669"/>
    <property type="project" value="InterPro"/>
</dbReference>
<dbReference type="Pfam" id="PF08454">
    <property type="entry name" value="RIH_assoc"/>
    <property type="match status" value="1"/>
</dbReference>
<dbReference type="Proteomes" id="UP000711488">
    <property type="component" value="Unassembled WGS sequence"/>
</dbReference>
<dbReference type="InterPro" id="IPR013662">
    <property type="entry name" value="RIH_assoc-dom"/>
</dbReference>